<dbReference type="GO" id="GO:0005874">
    <property type="term" value="C:microtubule"/>
    <property type="evidence" value="ECO:0007669"/>
    <property type="project" value="UniProtKB-KW"/>
</dbReference>
<evidence type="ECO:0000256" key="16">
    <source>
        <dbReference type="ARBA" id="ARBA00041830"/>
    </source>
</evidence>
<keyword evidence="14" id="KW-0966">Cell projection</keyword>
<evidence type="ECO:0000256" key="2">
    <source>
        <dbReference type="ARBA" id="ARBA00004230"/>
    </source>
</evidence>
<accession>A0A3P8N821</accession>
<evidence type="ECO:0000256" key="3">
    <source>
        <dbReference type="ARBA" id="ARBA00004647"/>
    </source>
</evidence>
<reference evidence="19" key="3">
    <citation type="submission" date="2025-08" db="UniProtKB">
        <authorList>
            <consortium name="Ensembl"/>
        </authorList>
    </citation>
    <scope>IDENTIFICATION</scope>
</reference>
<evidence type="ECO:0000313" key="19">
    <source>
        <dbReference type="Ensembl" id="ENSACLP00000000904.2"/>
    </source>
</evidence>
<sequence length="742" mass="86110">MRMKTRDSPPSPPPVHLHVLETTPIHVHMRRSPSKTPQSREKGAQVKGDGGRPKVRKPWIPPGRLSCRRDVDSHKCQTSRVRHQTENGIRHQNEAEEQEEELDAVSKDLSILLREQESFRRLRKSDSRGQHRGADVLLRALVEAEIDGVAVANQLTALKETMDSFAKDKTPSKLHAASLERQQKLLLEKIEMFDNTHHGLRQLLREWSEHERESLVRSEQTDTLRKRLADSEADNMRLLAKLTHKEKEASKLAEHLDFEKDNVKTTEELSRILESTRSHLESQLSRAEAEKTRLAAQIQRMHQSQEQQQKELQVLQEELQTLREQREAEERSLALLTEQGERAEEAARRLADKLQEKESQLAQALSTSSDWCLRHSKEAAAKGQLEQEISALKHQVIELHAQLQSAEEKSRTEREELRDQLHHLSAENASTKLHNQSLKSQLTSSEETQRGLQSEARQLKASIRKYENLVEKYKKKVQQARLESEEYCLKLEAVQKEALDVHVSLDREKEQVRRELLGRLRELETLPDRLRKTEQQLREAQQEADARERRNMENNSALSEVRHKVEQQGTQLETLQQRNLLLQEENNVLKEKVYNFERRLEGLKAENREMSQSLASKEASIHSIQQQLEEKSHECSVLSRQLQQTLDDVQKQVDDSMQRVLAKERSSQSKALDLQSQLSRAKTELSQLQRNKEEMERRFQSQLQNMKDRLEQSDSTNRSLQNYVHFLKTSYGNVFGDSLLGS</sequence>
<evidence type="ECO:0000256" key="18">
    <source>
        <dbReference type="SAM" id="MobiDB-lite"/>
    </source>
</evidence>
<keyword evidence="10" id="KW-0744">Spermatogenesis</keyword>
<evidence type="ECO:0000313" key="20">
    <source>
        <dbReference type="Proteomes" id="UP000265100"/>
    </source>
</evidence>
<keyword evidence="11" id="KW-0175">Coiled coil</keyword>
<dbReference type="STRING" id="8154.ENSACLP00000000904"/>
<keyword evidence="8" id="KW-0221">Differentiation</keyword>
<dbReference type="GO" id="GO:0031514">
    <property type="term" value="C:motile cilium"/>
    <property type="evidence" value="ECO:0007669"/>
    <property type="project" value="UniProtKB-SubCell"/>
</dbReference>
<comment type="similarity">
    <text evidence="4">Belongs to the ODF2 family.</text>
</comment>
<feature type="compositionally biased region" description="Basic and acidic residues" evidence="18">
    <location>
        <begin position="83"/>
        <end position="94"/>
    </location>
</feature>
<dbReference type="GeneTree" id="ENSGT00530000063497"/>
<dbReference type="GO" id="GO:0000922">
    <property type="term" value="C:spindle pole"/>
    <property type="evidence" value="ECO:0007669"/>
    <property type="project" value="UniProtKB-SubCell"/>
</dbReference>
<dbReference type="PANTHER" id="PTHR23162:SF8">
    <property type="entry name" value="OUTER DENSE FIBER PROTEIN 2"/>
    <property type="match status" value="1"/>
</dbReference>
<dbReference type="GO" id="GO:0007283">
    <property type="term" value="P:spermatogenesis"/>
    <property type="evidence" value="ECO:0007669"/>
    <property type="project" value="UniProtKB-KW"/>
</dbReference>
<keyword evidence="7" id="KW-0493">Microtubule</keyword>
<evidence type="ECO:0000256" key="11">
    <source>
        <dbReference type="ARBA" id="ARBA00023054"/>
    </source>
</evidence>
<keyword evidence="13" id="KW-0206">Cytoskeleton</keyword>
<dbReference type="AlphaFoldDB" id="A0A3P8N821"/>
<keyword evidence="6" id="KW-0963">Cytoplasm</keyword>
<feature type="compositionally biased region" description="Basic and acidic residues" evidence="18">
    <location>
        <begin position="534"/>
        <end position="552"/>
    </location>
</feature>
<keyword evidence="9" id="KW-0282">Flagellum</keyword>
<dbReference type="GO" id="GO:0005814">
    <property type="term" value="C:centriole"/>
    <property type="evidence" value="ECO:0007669"/>
    <property type="project" value="UniProtKB-SubCell"/>
</dbReference>
<evidence type="ECO:0000256" key="7">
    <source>
        <dbReference type="ARBA" id="ARBA00022701"/>
    </source>
</evidence>
<keyword evidence="5" id="KW-0217">Developmental protein</keyword>
<keyword evidence="12" id="KW-0969">Cilium</keyword>
<evidence type="ECO:0000256" key="14">
    <source>
        <dbReference type="ARBA" id="ARBA00023273"/>
    </source>
</evidence>
<proteinExistence type="inferred from homology"/>
<evidence type="ECO:0000256" key="9">
    <source>
        <dbReference type="ARBA" id="ARBA00022846"/>
    </source>
</evidence>
<evidence type="ECO:0000256" key="5">
    <source>
        <dbReference type="ARBA" id="ARBA00022473"/>
    </source>
</evidence>
<evidence type="ECO:0000256" key="15">
    <source>
        <dbReference type="ARBA" id="ARBA00040458"/>
    </source>
</evidence>
<name>A0A3P8N821_ASTCA</name>
<evidence type="ECO:0000256" key="10">
    <source>
        <dbReference type="ARBA" id="ARBA00022871"/>
    </source>
</evidence>
<evidence type="ECO:0000256" key="4">
    <source>
        <dbReference type="ARBA" id="ARBA00009316"/>
    </source>
</evidence>
<dbReference type="GO" id="GO:0030154">
    <property type="term" value="P:cell differentiation"/>
    <property type="evidence" value="ECO:0007669"/>
    <property type="project" value="UniProtKB-KW"/>
</dbReference>
<evidence type="ECO:0000256" key="1">
    <source>
        <dbReference type="ARBA" id="ARBA00004114"/>
    </source>
</evidence>
<dbReference type="OMA" id="RADINDM"/>
<dbReference type="Ensembl" id="ENSACLT00000000929.2">
    <property type="protein sequence ID" value="ENSACLP00000000904.2"/>
    <property type="gene ID" value="ENSACLG00000000651.2"/>
</dbReference>
<feature type="region of interest" description="Disordered" evidence="18">
    <location>
        <begin position="1"/>
        <end position="102"/>
    </location>
</feature>
<dbReference type="PANTHER" id="PTHR23162">
    <property type="entry name" value="OUTER DENSE FIBER OF SPERM TAILS 2"/>
    <property type="match status" value="1"/>
</dbReference>
<organism evidence="19 20">
    <name type="scientific">Astatotilapia calliptera</name>
    <name type="common">Eastern happy</name>
    <name type="synonym">Chromis callipterus</name>
    <dbReference type="NCBI Taxonomy" id="8154"/>
    <lineage>
        <taxon>Eukaryota</taxon>
        <taxon>Metazoa</taxon>
        <taxon>Chordata</taxon>
        <taxon>Craniata</taxon>
        <taxon>Vertebrata</taxon>
        <taxon>Euteleostomi</taxon>
        <taxon>Actinopterygii</taxon>
        <taxon>Neopterygii</taxon>
        <taxon>Teleostei</taxon>
        <taxon>Neoteleostei</taxon>
        <taxon>Acanthomorphata</taxon>
        <taxon>Ovalentaria</taxon>
        <taxon>Cichlomorphae</taxon>
        <taxon>Cichliformes</taxon>
        <taxon>Cichlidae</taxon>
        <taxon>African cichlids</taxon>
        <taxon>Pseudocrenilabrinae</taxon>
        <taxon>Haplochromini</taxon>
        <taxon>Astatotilapia</taxon>
    </lineage>
</organism>
<evidence type="ECO:0000256" key="8">
    <source>
        <dbReference type="ARBA" id="ARBA00022782"/>
    </source>
</evidence>
<feature type="region of interest" description="Disordered" evidence="18">
    <location>
        <begin position="534"/>
        <end position="563"/>
    </location>
</feature>
<feature type="compositionally biased region" description="Basic and acidic residues" evidence="18">
    <location>
        <begin position="38"/>
        <end position="52"/>
    </location>
</feature>
<protein>
    <recommendedName>
        <fullName evidence="15">Outer dense fiber protein 2</fullName>
    </recommendedName>
    <alternativeName>
        <fullName evidence="16">Cenexin</fullName>
    </alternativeName>
    <alternativeName>
        <fullName evidence="17">Outer dense fiber of sperm tails protein 2</fullName>
    </alternativeName>
</protein>
<evidence type="ECO:0000256" key="17">
    <source>
        <dbReference type="ARBA" id="ARBA00043200"/>
    </source>
</evidence>
<dbReference type="GO" id="GO:1902017">
    <property type="term" value="P:regulation of cilium assembly"/>
    <property type="evidence" value="ECO:0007669"/>
    <property type="project" value="TreeGrafter"/>
</dbReference>
<dbReference type="InterPro" id="IPR026099">
    <property type="entry name" value="Odf2-rel"/>
</dbReference>
<dbReference type="GeneID" id="113032971"/>
<keyword evidence="20" id="KW-1185">Reference proteome</keyword>
<reference evidence="20" key="2">
    <citation type="submission" date="2023-03" db="EMBL/GenBank/DDBJ databases">
        <authorList>
            <consortium name="Wellcome Sanger Institute Data Sharing"/>
        </authorList>
    </citation>
    <scope>NUCLEOTIDE SEQUENCE [LARGE SCALE GENOMIC DNA]</scope>
</reference>
<evidence type="ECO:0000256" key="12">
    <source>
        <dbReference type="ARBA" id="ARBA00023069"/>
    </source>
</evidence>
<dbReference type="Bgee" id="ENSACLG00000000651">
    <property type="expression patterns" value="Expressed in testis and 6 other cell types or tissues"/>
</dbReference>
<feature type="region of interest" description="Disordered" evidence="18">
    <location>
        <begin position="425"/>
        <end position="452"/>
    </location>
</feature>
<evidence type="ECO:0000256" key="6">
    <source>
        <dbReference type="ARBA" id="ARBA00022490"/>
    </source>
</evidence>
<feature type="compositionally biased region" description="Polar residues" evidence="18">
    <location>
        <begin position="427"/>
        <end position="452"/>
    </location>
</feature>
<evidence type="ECO:0000256" key="13">
    <source>
        <dbReference type="ARBA" id="ARBA00023212"/>
    </source>
</evidence>
<dbReference type="Proteomes" id="UP000265100">
    <property type="component" value="Chromosome 12"/>
</dbReference>
<reference evidence="19 20" key="1">
    <citation type="submission" date="2018-05" db="EMBL/GenBank/DDBJ databases">
        <authorList>
            <person name="Datahose"/>
        </authorList>
    </citation>
    <scope>NUCLEOTIDE SEQUENCE</scope>
</reference>
<dbReference type="GO" id="GO:0005813">
    <property type="term" value="C:centrosome"/>
    <property type="evidence" value="ECO:0007669"/>
    <property type="project" value="TreeGrafter"/>
</dbReference>
<comment type="subcellular location">
    <subcellularLocation>
        <location evidence="2">Cell projection</location>
        <location evidence="2">Cilium</location>
        <location evidence="2">Flagellum</location>
    </subcellularLocation>
    <subcellularLocation>
        <location evidence="1">Cytoplasm</location>
        <location evidence="1">Cytoskeleton</location>
        <location evidence="1">Microtubule organizing center</location>
        <location evidence="1">Centrosome</location>
        <location evidence="1">Centriole</location>
    </subcellularLocation>
    <subcellularLocation>
        <location evidence="3">Cytoplasm</location>
        <location evidence="3">Cytoskeleton</location>
        <location evidence="3">Spindle pole</location>
    </subcellularLocation>
</comment>
<reference evidence="19" key="4">
    <citation type="submission" date="2025-09" db="UniProtKB">
        <authorList>
            <consortium name="Ensembl"/>
        </authorList>
    </citation>
    <scope>IDENTIFICATION</scope>
</reference>
<dbReference type="RefSeq" id="XP_026041955.1">
    <property type="nucleotide sequence ID" value="XM_026186170.1"/>
</dbReference>